<dbReference type="InterPro" id="IPR006329">
    <property type="entry name" value="AMPD"/>
</dbReference>
<evidence type="ECO:0000256" key="7">
    <source>
        <dbReference type="ARBA" id="ARBA00022833"/>
    </source>
</evidence>
<dbReference type="Gene3D" id="3.20.20.140">
    <property type="entry name" value="Metal-dependent hydrolases"/>
    <property type="match status" value="2"/>
</dbReference>
<dbReference type="InParanoid" id="A0A2P6NR65"/>
<dbReference type="PROSITE" id="PS00485">
    <property type="entry name" value="A_DEAMINASE"/>
    <property type="match status" value="1"/>
</dbReference>
<name>A0A2P6NR65_9EUKA</name>
<dbReference type="STRING" id="1890364.A0A2P6NR65"/>
<keyword evidence="6" id="KW-0378">Hydrolase</keyword>
<dbReference type="Gene3D" id="4.10.800.20">
    <property type="match status" value="2"/>
</dbReference>
<dbReference type="PANTHER" id="PTHR11359">
    <property type="entry name" value="AMP DEAMINASE"/>
    <property type="match status" value="1"/>
</dbReference>
<dbReference type="OrthoDB" id="1723809at2759"/>
<sequence length="1370" mass="157295">MTDTDSPSSARFNIQDSSDVNLRSSLNPIFARNHRLVPRTAEGEEIDTNAAIQLGKEVQEASKLILSALELRKKYNPDLESYQSSQKPQDGELAGVKYECRAGTFVAVKDGADAYEAPLSFKQYVEDYNSVLHTVSYGPVKSLTYKRLKFLESKFNFHKLLNADRELLASKLDTKDFTNIIKVDTHVHLAAAMTARHLLHFIKRKARLNPDDEVILNRDGSKQILSKVFESLHLRPEELTVNSLDVFADNTFQRFDNFNNKYNPFGFSELRTVFLKTDNYIKGQYFAEITRELLEQMEKNGYERAEYRLSIYGRSKQEWTDLAQWVETFQLNSKVNRWIIQIPRIYEVFRKMNAVKSFGQVIENIFEPLFAVTLNPASNPVLFRFLQRVSGFDSVDDESKPEAKLLPGSTTDDPLSWTETTNPPYAYYLYYMWSNITSLNRLRMMRNYNIFHLRPHSGESGDVDHLASSFLVARGINHGINLERNTPLQYLFYLSQIGLAVSPLSNNALFLDYKRNPFPLFLKRGLNVSLSTDDPLVSAHRTWNTDCKLEQFHLTQDPLMEEYAIAAKRWRFSECDLAEIAKNSVIQSGFTRKEKEQWLGPNFLKSGVAGNDSQFSNLPNIRASFREENLAAEFADLRNYASKLQIYAPIVIQFDYPTQIPTVQVEEVEACQLLQEAVSMRHKYIGVSSEFPADVVPDQYQTIQVIDGVYRVFRGSIYNCDNCTESVAVRECYQCSKENGTPVRMCTSCDQVMHKHPNKRNHHRQECSSGSPLYTPIQWTEFCADIMRLERIRLDGRVNSLSVKRLELLELKYDLHVLLNDFTERERLKKSRTDFDHIIKVDTHVHALSAPCAGHLLDFMKDKAANEGDKPCFYEGGHVLTLKQVFDKLNVPVETLTLDSLEMKAVNTFNRFDRFTNTYNPLGSSELRTVFLKKDNYIKGAYYAQLLGEVLKRTEERKFIKMELRISIYGRGRDEWSYLAQWLTSHDQLRLPCNRWVVQVPRLYHIFKKHGDVDNFQQFIDNIFAPLFEVTRDPSVDPLLAKILNENITGFDSVDEEVTGDDINMHSLSHTPTKWCDDKNPPYNMYMYYMYSNIHSLNRFRQSKGLSTFFFKPHCGVGGGRSHLSGAYLLSDGITHGIVLDKVPVMQYLWFMSQIPLSMSPLGEDAIYCSYEKNPFGLYFKRGLNVSLSTDAPLQLHSTAEPLIEEYSSAAKMWKLSICDLSELSRNSVVQSSFSKEQKELWLGPSGVVGEGETCIEANKKGNDVNLSNVPDTRLMFRNHTHTHEMHMVNTVSSLRTRKPEEIRKVSSQFAKENAEYEQAFMEKTAPKQNGHRQVKDEVVEKTKGENIFFAVTAGAAAGFFLSSVLRSRN</sequence>
<protein>
    <recommendedName>
        <fullName evidence="4">AMP deaminase</fullName>
        <ecNumber evidence="4">3.5.4.6</ecNumber>
    </recommendedName>
</protein>
<dbReference type="GO" id="GO:0032264">
    <property type="term" value="P:IMP salvage"/>
    <property type="evidence" value="ECO:0007669"/>
    <property type="project" value="UniProtKB-UniPathway"/>
</dbReference>
<gene>
    <name evidence="8" type="ORF">PROFUN_05372</name>
</gene>
<dbReference type="GO" id="GO:0003876">
    <property type="term" value="F:AMP deaminase activity"/>
    <property type="evidence" value="ECO:0007669"/>
    <property type="project" value="UniProtKB-EC"/>
</dbReference>
<comment type="pathway">
    <text evidence="2">Purine metabolism; IMP biosynthesis via salvage pathway; IMP from AMP: step 1/1.</text>
</comment>
<dbReference type="InterPro" id="IPR047543">
    <property type="entry name" value="Bbox1_RNF31-like"/>
</dbReference>
<dbReference type="InterPro" id="IPR032466">
    <property type="entry name" value="Metal_Hydrolase"/>
</dbReference>
<evidence type="ECO:0000256" key="5">
    <source>
        <dbReference type="ARBA" id="ARBA00022723"/>
    </source>
</evidence>
<dbReference type="InterPro" id="IPR006650">
    <property type="entry name" value="A/AMP_deam_AS"/>
</dbReference>
<keyword evidence="5" id="KW-0479">Metal-binding</keyword>
<dbReference type="CDD" id="cd19815">
    <property type="entry name" value="Bbox1_HOIP"/>
    <property type="match status" value="1"/>
</dbReference>
<reference evidence="8 9" key="1">
    <citation type="journal article" date="2018" name="Genome Biol. Evol.">
        <title>Multiple Roots of Fruiting Body Formation in Amoebozoa.</title>
        <authorList>
            <person name="Hillmann F."/>
            <person name="Forbes G."/>
            <person name="Novohradska S."/>
            <person name="Ferling I."/>
            <person name="Riege K."/>
            <person name="Groth M."/>
            <person name="Westermann M."/>
            <person name="Marz M."/>
            <person name="Spaller T."/>
            <person name="Winckler T."/>
            <person name="Schaap P."/>
            <person name="Glockner G."/>
        </authorList>
    </citation>
    <scope>NUCLEOTIDE SEQUENCE [LARGE SCALE GENOMIC DNA]</scope>
    <source>
        <strain evidence="8 9">Jena</strain>
    </source>
</reference>
<comment type="caution">
    <text evidence="8">The sequence shown here is derived from an EMBL/GenBank/DDBJ whole genome shotgun (WGS) entry which is preliminary data.</text>
</comment>
<organism evidence="8 9">
    <name type="scientific">Planoprotostelium fungivorum</name>
    <dbReference type="NCBI Taxonomy" id="1890364"/>
    <lineage>
        <taxon>Eukaryota</taxon>
        <taxon>Amoebozoa</taxon>
        <taxon>Evosea</taxon>
        <taxon>Variosea</taxon>
        <taxon>Cavosteliida</taxon>
        <taxon>Cavosteliaceae</taxon>
        <taxon>Planoprotostelium</taxon>
    </lineage>
</organism>
<dbReference type="SUPFAM" id="SSF51556">
    <property type="entry name" value="Metallo-dependent hydrolases"/>
    <property type="match status" value="2"/>
</dbReference>
<proteinExistence type="inferred from homology"/>
<comment type="similarity">
    <text evidence="3">Belongs to the metallo-dependent hydrolases superfamily. Adenosine and AMP deaminases family.</text>
</comment>
<accession>A0A2P6NR65</accession>
<evidence type="ECO:0000256" key="3">
    <source>
        <dbReference type="ARBA" id="ARBA00006676"/>
    </source>
</evidence>
<dbReference type="EC" id="3.5.4.6" evidence="4"/>
<dbReference type="GO" id="GO:0005829">
    <property type="term" value="C:cytosol"/>
    <property type="evidence" value="ECO:0007669"/>
    <property type="project" value="TreeGrafter"/>
</dbReference>
<evidence type="ECO:0000256" key="1">
    <source>
        <dbReference type="ARBA" id="ARBA00001947"/>
    </source>
</evidence>
<evidence type="ECO:0000256" key="6">
    <source>
        <dbReference type="ARBA" id="ARBA00022801"/>
    </source>
</evidence>
<comment type="cofactor">
    <cofactor evidence="1">
        <name>Zn(2+)</name>
        <dbReference type="ChEBI" id="CHEBI:29105"/>
    </cofactor>
</comment>
<dbReference type="UniPathway" id="UPA00591">
    <property type="reaction ID" value="UER00663"/>
</dbReference>
<keyword evidence="7" id="KW-0862">Zinc</keyword>
<dbReference type="Pfam" id="PF19326">
    <property type="entry name" value="AMP_deaminase"/>
    <property type="match status" value="2"/>
</dbReference>
<evidence type="ECO:0000256" key="2">
    <source>
        <dbReference type="ARBA" id="ARBA00004955"/>
    </source>
</evidence>
<dbReference type="PANTHER" id="PTHR11359:SF0">
    <property type="entry name" value="AMP DEAMINASE"/>
    <property type="match status" value="1"/>
</dbReference>
<dbReference type="GO" id="GO:0046033">
    <property type="term" value="P:AMP metabolic process"/>
    <property type="evidence" value="ECO:0007669"/>
    <property type="project" value="TreeGrafter"/>
</dbReference>
<evidence type="ECO:0000313" key="9">
    <source>
        <dbReference type="Proteomes" id="UP000241769"/>
    </source>
</evidence>
<evidence type="ECO:0000313" key="8">
    <source>
        <dbReference type="EMBL" id="PRP86453.1"/>
    </source>
</evidence>
<dbReference type="Proteomes" id="UP000241769">
    <property type="component" value="Unassembled WGS sequence"/>
</dbReference>
<evidence type="ECO:0000256" key="4">
    <source>
        <dbReference type="ARBA" id="ARBA00012775"/>
    </source>
</evidence>
<dbReference type="EMBL" id="MDYQ01000031">
    <property type="protein sequence ID" value="PRP86453.1"/>
    <property type="molecule type" value="Genomic_DNA"/>
</dbReference>
<dbReference type="GO" id="GO:0046872">
    <property type="term" value="F:metal ion binding"/>
    <property type="evidence" value="ECO:0007669"/>
    <property type="project" value="UniProtKB-KW"/>
</dbReference>
<keyword evidence="9" id="KW-1185">Reference proteome</keyword>